<dbReference type="KEGG" id="cpoy:GP475_01065"/>
<dbReference type="Proteomes" id="UP000516320">
    <property type="component" value="Chromosome"/>
</dbReference>
<dbReference type="AlphaFoldDB" id="A0A7H0SLF2"/>
<gene>
    <name evidence="1" type="ORF">GP475_01065</name>
</gene>
<evidence type="ECO:0000313" key="2">
    <source>
        <dbReference type="Proteomes" id="UP000516320"/>
    </source>
</evidence>
<reference evidence="1 2" key="1">
    <citation type="submission" date="2019-12" db="EMBL/GenBank/DDBJ databases">
        <title>Corynebacterium sp. nov., isolated from feces of the Anser Albifrons in China.</title>
        <authorList>
            <person name="Liu Q."/>
        </authorList>
    </citation>
    <scope>NUCLEOTIDE SEQUENCE [LARGE SCALE GENOMIC DNA]</scope>
    <source>
        <strain evidence="1 2">4H37-19</strain>
    </source>
</reference>
<protein>
    <submittedName>
        <fullName evidence="1">Uncharacterized protein</fullName>
    </submittedName>
</protein>
<dbReference type="EMBL" id="CP046884">
    <property type="protein sequence ID" value="QNQ89377.1"/>
    <property type="molecule type" value="Genomic_DNA"/>
</dbReference>
<evidence type="ECO:0000313" key="1">
    <source>
        <dbReference type="EMBL" id="QNQ89377.1"/>
    </source>
</evidence>
<organism evidence="1 2">
    <name type="scientific">Corynebacterium poyangense</name>
    <dbReference type="NCBI Taxonomy" id="2684405"/>
    <lineage>
        <taxon>Bacteria</taxon>
        <taxon>Bacillati</taxon>
        <taxon>Actinomycetota</taxon>
        <taxon>Actinomycetes</taxon>
        <taxon>Mycobacteriales</taxon>
        <taxon>Corynebacteriaceae</taxon>
        <taxon>Corynebacterium</taxon>
    </lineage>
</organism>
<keyword evidence="2" id="KW-1185">Reference proteome</keyword>
<proteinExistence type="predicted"/>
<name>A0A7H0SLF2_9CORY</name>
<sequence>MGGFDMSRLPLGSEERQQLARHLAGKSDLRETYYLEVKSEFDLGNKNDQAKVAKFILGAANRDPEIASQYFDGHAIMVAGIGDNDIKGVTGTETKDLDKKVRSIVGASGDGPRYDIVSEEIDGKNVVFFIVGRPMNDIFPALANAGFNNLVKDGHIYHRTSGETNEMTGQELRQRIRALKTAGEVTDVALSKLGPITCGVVAEPLVRRRWNQAISQLRSSAPARSEVDGSLIDLAIRDSLVFAKDYYQRTPDEFHNRLDLLEQQDEQYLRSLRNAMSVERLTPLTIALTLKSKTHLKDVQMAIDIPKPVVILDPNDFSVEQTLRKLLPSKWTPIYDHGAHLADLSASSIFNHVGLPWSEIDQGRRRLTVHIPDVRYGEERVFQFEDVVLWAPDGLDCEIEFKWRLTAGNVPGAVEGVYVIQPPA</sequence>
<dbReference type="RefSeq" id="WP_187974833.1">
    <property type="nucleotide sequence ID" value="NZ_CP046884.1"/>
</dbReference>
<accession>A0A7H0SLF2</accession>